<organism evidence="2 3">
    <name type="scientific">Jeotgalibaca ciconiae</name>
    <dbReference type="NCBI Taxonomy" id="2496265"/>
    <lineage>
        <taxon>Bacteria</taxon>
        <taxon>Bacillati</taxon>
        <taxon>Bacillota</taxon>
        <taxon>Bacilli</taxon>
        <taxon>Lactobacillales</taxon>
        <taxon>Carnobacteriaceae</taxon>
        <taxon>Jeotgalibaca</taxon>
    </lineage>
</organism>
<dbReference type="Pfam" id="PF08378">
    <property type="entry name" value="NERD"/>
    <property type="match status" value="1"/>
</dbReference>
<sequence length="299" mass="35666">MFIKNRTRPVTLRVMESLFYRMDLSKEGKKYYYNQISGHEGECELDSHTIKFSKRYPVLNDLNLEHRKNEFQIDALIIKDNTLHLYEVKNFKGDFYYENGKLRSHANSHVANPTGQSDRAESLLYNLVRELGYQYDVKENIVFIHPNFFMYNAPSDKNYLFLSQIESHLNQAFPYEEMDSHRDFIRDLLALNNPDYRAKQIPEYDYSDLRKGIYCPECFSFNHTHSRQNRICLDCGNKEAVVQAIYRSTEEFKLLFPDKMIKTSQIYDWCNQVYSHQRVYKALKTRYKKNGNTKSACYE</sequence>
<name>A0A3S9HAD1_9LACT</name>
<dbReference type="InterPro" id="IPR011528">
    <property type="entry name" value="NERD"/>
</dbReference>
<keyword evidence="3" id="KW-1185">Reference proteome</keyword>
<dbReference type="AlphaFoldDB" id="A0A3S9HAD1"/>
<gene>
    <name evidence="2" type="ORF">EJN90_06355</name>
</gene>
<reference evidence="3" key="1">
    <citation type="submission" date="2018-12" db="EMBL/GenBank/DDBJ databases">
        <title>Complete genome sequencing of Jeotgalibaca sp. H21T32.</title>
        <authorList>
            <person name="Bae J.-W."/>
            <person name="Lee S.-Y."/>
        </authorList>
    </citation>
    <scope>NUCLEOTIDE SEQUENCE [LARGE SCALE GENOMIC DNA]</scope>
    <source>
        <strain evidence="3">H21T32</strain>
    </source>
</reference>
<dbReference type="Proteomes" id="UP000273326">
    <property type="component" value="Chromosome"/>
</dbReference>
<dbReference type="EMBL" id="CP034465">
    <property type="protein sequence ID" value="AZP04291.1"/>
    <property type="molecule type" value="Genomic_DNA"/>
</dbReference>
<proteinExistence type="predicted"/>
<dbReference type="KEGG" id="jeh:EJN90_06355"/>
<dbReference type="PROSITE" id="PS50965">
    <property type="entry name" value="NERD"/>
    <property type="match status" value="1"/>
</dbReference>
<evidence type="ECO:0000259" key="1">
    <source>
        <dbReference type="PROSITE" id="PS50965"/>
    </source>
</evidence>
<accession>A0A3S9HAD1</accession>
<feature type="domain" description="NERD" evidence="1">
    <location>
        <begin position="37"/>
        <end position="147"/>
    </location>
</feature>
<dbReference type="OrthoDB" id="2136191at2"/>
<evidence type="ECO:0000313" key="2">
    <source>
        <dbReference type="EMBL" id="AZP04291.1"/>
    </source>
</evidence>
<protein>
    <submittedName>
        <fullName evidence="2">NERD domain-containing protein</fullName>
    </submittedName>
</protein>
<dbReference type="RefSeq" id="WP_126109560.1">
    <property type="nucleotide sequence ID" value="NZ_CP034465.1"/>
</dbReference>
<evidence type="ECO:0000313" key="3">
    <source>
        <dbReference type="Proteomes" id="UP000273326"/>
    </source>
</evidence>